<accession>A0ACC6MLV7</accession>
<name>A0ACC6MLV7_MYCPF</name>
<proteinExistence type="predicted"/>
<comment type="caution">
    <text evidence="1">The sequence shown here is derived from an EMBL/GenBank/DDBJ whole genome shotgun (WGS) entry which is preliminary data.</text>
</comment>
<evidence type="ECO:0000313" key="2">
    <source>
        <dbReference type="Proteomes" id="UP001289645"/>
    </source>
</evidence>
<reference evidence="1 2" key="1">
    <citation type="journal article" date="2021" name="Chemosphere">
        <title>Bioballs carrying a syntrophic Rhodococcus and Mycolicibacterium consortium for simultaneous sorption and biodegradation of fuel oil in contaminated freshwater.</title>
        <authorList>
            <person name="Naloka K."/>
            <person name="Polrit D."/>
            <person name="Muangchinda C."/>
            <person name="Thoetkiattikul H."/>
            <person name="Pinyakong O."/>
        </authorList>
    </citation>
    <scope>NUCLEOTIDE SEQUENCE [LARGE SCALE GENOMIC DNA]</scope>
    <source>
        <strain evidence="1 2">J101</strain>
    </source>
</reference>
<dbReference type="EMBL" id="JAOXLN010000025">
    <property type="protein sequence ID" value="MDZ5087923.1"/>
    <property type="molecule type" value="Genomic_DNA"/>
</dbReference>
<organism evidence="1 2">
    <name type="scientific">Mycolicibacterium parafortuitum</name>
    <name type="common">Mycobacterium parafortuitum</name>
    <dbReference type="NCBI Taxonomy" id="39692"/>
    <lineage>
        <taxon>Bacteria</taxon>
        <taxon>Bacillati</taxon>
        <taxon>Actinomycetota</taxon>
        <taxon>Actinomycetes</taxon>
        <taxon>Mycobacteriales</taxon>
        <taxon>Mycobacteriaceae</taxon>
        <taxon>Mycolicibacterium</taxon>
    </lineage>
</organism>
<dbReference type="Proteomes" id="UP001289645">
    <property type="component" value="Unassembled WGS sequence"/>
</dbReference>
<sequence length="78" mass="7809">MRFKRSAALIGGLAVACALGASIAQAGTYPRDSTYEIGGAGETLKPGGSELHLDKSSFSPEVIAIPPCGAEPWSGGCG</sequence>
<gene>
    <name evidence="1" type="ORF">OHX15_21230</name>
</gene>
<keyword evidence="2" id="KW-1185">Reference proteome</keyword>
<protein>
    <submittedName>
        <fullName evidence="1">Uncharacterized protein</fullName>
    </submittedName>
</protein>
<evidence type="ECO:0000313" key="1">
    <source>
        <dbReference type="EMBL" id="MDZ5087923.1"/>
    </source>
</evidence>